<dbReference type="PANTHER" id="PTHR31808">
    <property type="entry name" value="EXPRESSED PROTEIN"/>
    <property type="match status" value="1"/>
</dbReference>
<gene>
    <name evidence="3" type="ORF">C2E21_4402</name>
</gene>
<dbReference type="SUPFAM" id="SSF50978">
    <property type="entry name" value="WD40 repeat-like"/>
    <property type="match status" value="1"/>
</dbReference>
<name>A0A2P6TRS9_CHLSO</name>
<dbReference type="InterPro" id="IPR036322">
    <property type="entry name" value="WD40_repeat_dom_sf"/>
</dbReference>
<protein>
    <submittedName>
        <fullName evidence="3">WD repeat-containing 89-like protein</fullName>
    </submittedName>
</protein>
<dbReference type="PROSITE" id="PS50082">
    <property type="entry name" value="WD_REPEATS_2"/>
    <property type="match status" value="1"/>
</dbReference>
<keyword evidence="1" id="KW-0853">WD repeat</keyword>
<sequence>MHLRFGDSDDEGPGPSGATPAAAPAALGFVPPAAVPAATAQQGPFHCVSTVRTDFDAKDTCYVFELAHSPGSSLVAAALSNKRIKLFNFGDGGLNFVGDLVGHEGMLRELCFDLPDAPHLLHSCGADGTVRGWDTRSGQQVECYRVPRLELLSCSTNGTLVAAGGGDKILFWDRRTQRPVTSFDDTHAQDVAQVAFHPLHRSILVSGSEDGLIAVFDTAPQLDEDEGFKAALNIDTSVAKLGFYGQQGERLWARSGVESLHIWEWAAACNDEAAGGNGALGEALNAREQLTAAAAACPAGQALAPGLDYLIGCEYNASANQLWLLAGNNGGAVGFYPIIEPPAGTVQQQQQQAGAQPPPLFGHPQAALPGGSHTDVVRSVLWPGAAGSLCLTGGTSVRQAARRAPALASRRASPPRAQAADNAPEPAGEESTFALAPSKPKSPTGEMAAYYLQMQPHLFREAVETAFQRIKEAREADDAAEKAQAEALEAAKAEGKDTGADLVLYKRMAQVKRLEQMLAIEDLMYICILEKFQEIGVDMLPRVEPIEEGTSTLKALTEGVHSREAIDMVKEHVLAVLGPASMAFSNTMIKMSKLQAAQVYAASIMFGYFLRRVDKRFQLAKQLGVLPESKEDAVERLERLFHMADEVEGSVDPDAAQPVEPRSEGEPSTSYSSSSSAAEQQAGLARRPKSALRRYVESFDQETMMETARLVTLESATLTERQTQALFGDIKALQRNMQDAVGQDAGSMEEIIQRVQEAVKDGRVESVVMTVGTQRRAVLEAVAYGCFLRDVESWVDTEYELLTPVSAAASMDD</sequence>
<dbReference type="InterPro" id="IPR015943">
    <property type="entry name" value="WD40/YVTN_repeat-like_dom_sf"/>
</dbReference>
<dbReference type="OrthoDB" id="25131at2759"/>
<dbReference type="AlphaFoldDB" id="A0A2P6TRS9"/>
<evidence type="ECO:0000256" key="1">
    <source>
        <dbReference type="PROSITE-ProRule" id="PRU00221"/>
    </source>
</evidence>
<dbReference type="Pfam" id="PF05542">
    <property type="entry name" value="DUF760"/>
    <property type="match status" value="1"/>
</dbReference>
<dbReference type="Proteomes" id="UP000239899">
    <property type="component" value="Unassembled WGS sequence"/>
</dbReference>
<dbReference type="SMART" id="SM00320">
    <property type="entry name" value="WD40"/>
    <property type="match status" value="4"/>
</dbReference>
<feature type="repeat" description="WD" evidence="1">
    <location>
        <begin position="100"/>
        <end position="143"/>
    </location>
</feature>
<dbReference type="EMBL" id="LHPG02000008">
    <property type="protein sequence ID" value="PRW56762.1"/>
    <property type="molecule type" value="Genomic_DNA"/>
</dbReference>
<feature type="region of interest" description="Disordered" evidence="2">
    <location>
        <begin position="401"/>
        <end position="441"/>
    </location>
</feature>
<dbReference type="PANTHER" id="PTHR31808:SF4">
    <property type="entry name" value="LIGASE, PUTATIVE (DUF760)-RELATED"/>
    <property type="match status" value="1"/>
</dbReference>
<evidence type="ECO:0000313" key="4">
    <source>
        <dbReference type="Proteomes" id="UP000239899"/>
    </source>
</evidence>
<feature type="compositionally biased region" description="Low complexity" evidence="2">
    <location>
        <begin position="345"/>
        <end position="355"/>
    </location>
</feature>
<dbReference type="InterPro" id="IPR001680">
    <property type="entry name" value="WD40_rpt"/>
</dbReference>
<feature type="region of interest" description="Disordered" evidence="2">
    <location>
        <begin position="1"/>
        <end position="23"/>
    </location>
</feature>
<feature type="region of interest" description="Disordered" evidence="2">
    <location>
        <begin position="345"/>
        <end position="367"/>
    </location>
</feature>
<feature type="region of interest" description="Disordered" evidence="2">
    <location>
        <begin position="647"/>
        <end position="689"/>
    </location>
</feature>
<organism evidence="3 4">
    <name type="scientific">Chlorella sorokiniana</name>
    <name type="common">Freshwater green alga</name>
    <dbReference type="NCBI Taxonomy" id="3076"/>
    <lineage>
        <taxon>Eukaryota</taxon>
        <taxon>Viridiplantae</taxon>
        <taxon>Chlorophyta</taxon>
        <taxon>core chlorophytes</taxon>
        <taxon>Trebouxiophyceae</taxon>
        <taxon>Chlorellales</taxon>
        <taxon>Chlorellaceae</taxon>
        <taxon>Chlorella clade</taxon>
        <taxon>Chlorella</taxon>
    </lineage>
</organism>
<feature type="compositionally biased region" description="Low complexity" evidence="2">
    <location>
        <begin position="401"/>
        <end position="420"/>
    </location>
</feature>
<accession>A0A2P6TRS9</accession>
<evidence type="ECO:0000313" key="3">
    <source>
        <dbReference type="EMBL" id="PRW56762.1"/>
    </source>
</evidence>
<reference evidence="3 4" key="1">
    <citation type="journal article" date="2018" name="Plant J.">
        <title>Genome sequences of Chlorella sorokiniana UTEX 1602 and Micractinium conductrix SAG 241.80: implications to maltose excretion by a green alga.</title>
        <authorList>
            <person name="Arriola M.B."/>
            <person name="Velmurugan N."/>
            <person name="Zhang Y."/>
            <person name="Plunkett M.H."/>
            <person name="Hondzo H."/>
            <person name="Barney B.M."/>
        </authorList>
    </citation>
    <scope>NUCLEOTIDE SEQUENCE [LARGE SCALE GENOMIC DNA]</scope>
    <source>
        <strain evidence="4">UTEX 1602</strain>
    </source>
</reference>
<dbReference type="STRING" id="3076.A0A2P6TRS9"/>
<evidence type="ECO:0000256" key="2">
    <source>
        <dbReference type="SAM" id="MobiDB-lite"/>
    </source>
</evidence>
<dbReference type="InterPro" id="IPR038925">
    <property type="entry name" value="At3g17800-like"/>
</dbReference>
<dbReference type="Gene3D" id="2.130.10.10">
    <property type="entry name" value="YVTN repeat-like/Quinoprotein amine dehydrogenase"/>
    <property type="match status" value="1"/>
</dbReference>
<keyword evidence="4" id="KW-1185">Reference proteome</keyword>
<comment type="caution">
    <text evidence="3">The sequence shown here is derived from an EMBL/GenBank/DDBJ whole genome shotgun (WGS) entry which is preliminary data.</text>
</comment>
<proteinExistence type="predicted"/>
<dbReference type="Pfam" id="PF00400">
    <property type="entry name" value="WD40"/>
    <property type="match status" value="2"/>
</dbReference>
<dbReference type="InterPro" id="IPR008479">
    <property type="entry name" value="DUF760"/>
</dbReference>